<dbReference type="PANTHER" id="PTHR47784:SF9">
    <property type="entry name" value="ZN(II)2CYS6 TRANSCRIPTION FACTOR (EUROFUNG)"/>
    <property type="match status" value="1"/>
</dbReference>
<reference evidence="4" key="1">
    <citation type="submission" date="2020-04" db="EMBL/GenBank/DDBJ databases">
        <title>Draft genome resource of the tomato pathogen Pseudocercospora fuligena.</title>
        <authorList>
            <person name="Zaccaron A."/>
        </authorList>
    </citation>
    <scope>NUCLEOTIDE SEQUENCE</scope>
    <source>
        <strain evidence="4">PF001</strain>
    </source>
</reference>
<protein>
    <submittedName>
        <fullName evidence="4">Sterol regulatory element-binding protein ECM22</fullName>
    </submittedName>
</protein>
<dbReference type="SMART" id="SM00066">
    <property type="entry name" value="GAL4"/>
    <property type="match status" value="1"/>
</dbReference>
<gene>
    <name evidence="4" type="ORF">HII31_09340</name>
</gene>
<evidence type="ECO:0000259" key="3">
    <source>
        <dbReference type="PROSITE" id="PS50048"/>
    </source>
</evidence>
<dbReference type="InterPro" id="IPR021858">
    <property type="entry name" value="Fun_TF"/>
</dbReference>
<evidence type="ECO:0000313" key="5">
    <source>
        <dbReference type="Proteomes" id="UP000660729"/>
    </source>
</evidence>
<sequence length="441" mass="48787">MAQHQATKPFQAVFQLKLKRSPDDPLSPLPKPLVPRKAHTKSRRGCQSCKRRRVKCDELTPTCSRCAGLNQECVYGGLPSLTSKTSSLANSPQSTTPPLCPSTHGMTVKMLQTDLDHVLRAEAFSPSQNELEPVCVRVLQHFQAATSYTLGCATSSEVMQSHVAREAWNHPYLMHMILAISCAHQRHLGTVKSTSIEARYWQNGLQLHRQNLSTLQPGRCQESFDAIVAAIFLAVMYTFSLDELMTSGSEYDFAPMAAIGGFESLYWLFPGAFDPSSRWLPVLLSTDDKDGTFTNMRDGVSGLPVAFVDLCSLDDDSTAYNNPYHKIVRTLTPILRLQPDPGNFATLFACLGRCYGNLRPLLLRQDPIALLLLAYWLGTLRQVDQWWLTPRVKSKCAVIVAYLSGIGDPAITALLPFSAAAASPNANDLWKTLRMVAEDVI</sequence>
<organism evidence="4 5">
    <name type="scientific">Pseudocercospora fuligena</name>
    <dbReference type="NCBI Taxonomy" id="685502"/>
    <lineage>
        <taxon>Eukaryota</taxon>
        <taxon>Fungi</taxon>
        <taxon>Dikarya</taxon>
        <taxon>Ascomycota</taxon>
        <taxon>Pezizomycotina</taxon>
        <taxon>Dothideomycetes</taxon>
        <taxon>Dothideomycetidae</taxon>
        <taxon>Mycosphaerellales</taxon>
        <taxon>Mycosphaerellaceae</taxon>
        <taxon>Pseudocercospora</taxon>
    </lineage>
</organism>
<dbReference type="InterPro" id="IPR001138">
    <property type="entry name" value="Zn2Cys6_DnaBD"/>
</dbReference>
<dbReference type="Proteomes" id="UP000660729">
    <property type="component" value="Unassembled WGS sequence"/>
</dbReference>
<accession>A0A8H6RET1</accession>
<dbReference type="Gene3D" id="4.10.240.10">
    <property type="entry name" value="Zn(2)-C6 fungal-type DNA-binding domain"/>
    <property type="match status" value="1"/>
</dbReference>
<name>A0A8H6RET1_9PEZI</name>
<evidence type="ECO:0000256" key="1">
    <source>
        <dbReference type="ARBA" id="ARBA00023242"/>
    </source>
</evidence>
<dbReference type="CDD" id="cd00067">
    <property type="entry name" value="GAL4"/>
    <property type="match status" value="1"/>
</dbReference>
<feature type="domain" description="Zn(2)-C6 fungal-type" evidence="3">
    <location>
        <begin position="45"/>
        <end position="75"/>
    </location>
</feature>
<comment type="caution">
    <text evidence="4">The sequence shown here is derived from an EMBL/GenBank/DDBJ whole genome shotgun (WGS) entry which is preliminary data.</text>
</comment>
<dbReference type="PROSITE" id="PS50048">
    <property type="entry name" value="ZN2_CY6_FUNGAL_2"/>
    <property type="match status" value="1"/>
</dbReference>
<evidence type="ECO:0000256" key="2">
    <source>
        <dbReference type="SAM" id="MobiDB-lite"/>
    </source>
</evidence>
<dbReference type="PROSITE" id="PS00463">
    <property type="entry name" value="ZN2_CY6_FUNGAL_1"/>
    <property type="match status" value="1"/>
</dbReference>
<dbReference type="PANTHER" id="PTHR47784">
    <property type="entry name" value="STEROL UPTAKE CONTROL PROTEIN 2"/>
    <property type="match status" value="1"/>
</dbReference>
<feature type="region of interest" description="Disordered" evidence="2">
    <location>
        <begin position="19"/>
        <end position="42"/>
    </location>
</feature>
<dbReference type="InterPro" id="IPR036864">
    <property type="entry name" value="Zn2-C6_fun-type_DNA-bd_sf"/>
</dbReference>
<dbReference type="GO" id="GO:0001228">
    <property type="term" value="F:DNA-binding transcription activator activity, RNA polymerase II-specific"/>
    <property type="evidence" value="ECO:0007669"/>
    <property type="project" value="TreeGrafter"/>
</dbReference>
<dbReference type="OrthoDB" id="5386330at2759"/>
<dbReference type="GO" id="GO:0008270">
    <property type="term" value="F:zinc ion binding"/>
    <property type="evidence" value="ECO:0007669"/>
    <property type="project" value="InterPro"/>
</dbReference>
<dbReference type="Pfam" id="PF00172">
    <property type="entry name" value="Zn_clus"/>
    <property type="match status" value="1"/>
</dbReference>
<proteinExistence type="predicted"/>
<dbReference type="InterPro" id="IPR053157">
    <property type="entry name" value="Sterol_Uptake_Regulator"/>
</dbReference>
<keyword evidence="5" id="KW-1185">Reference proteome</keyword>
<dbReference type="EMBL" id="JABCIY010000191">
    <property type="protein sequence ID" value="KAF7189362.1"/>
    <property type="molecule type" value="Genomic_DNA"/>
</dbReference>
<evidence type="ECO:0000313" key="4">
    <source>
        <dbReference type="EMBL" id="KAF7189362.1"/>
    </source>
</evidence>
<keyword evidence="1" id="KW-0539">Nucleus</keyword>
<dbReference type="SUPFAM" id="SSF57701">
    <property type="entry name" value="Zn2/Cys6 DNA-binding domain"/>
    <property type="match status" value="1"/>
</dbReference>
<dbReference type="AlphaFoldDB" id="A0A8H6RET1"/>
<dbReference type="Pfam" id="PF11951">
    <property type="entry name" value="Fungal_trans_2"/>
    <property type="match status" value="1"/>
</dbReference>